<accession>A0A1C3IL80</accession>
<evidence type="ECO:0000256" key="1">
    <source>
        <dbReference type="SAM" id="MobiDB-lite"/>
    </source>
</evidence>
<dbReference type="EMBL" id="FLQP01000015">
    <property type="protein sequence ID" value="SBS62027.1"/>
    <property type="molecule type" value="Genomic_DNA"/>
</dbReference>
<dbReference type="Proteomes" id="UP000092876">
    <property type="component" value="Unassembled WGS sequence"/>
</dbReference>
<keyword evidence="2" id="KW-0472">Membrane</keyword>
<proteinExistence type="predicted"/>
<dbReference type="RefSeq" id="WP_065678475.1">
    <property type="nucleotide sequence ID" value="NZ_AP025461.1"/>
</dbReference>
<feature type="transmembrane region" description="Helical" evidence="2">
    <location>
        <begin position="108"/>
        <end position="129"/>
    </location>
</feature>
<evidence type="ECO:0000313" key="3">
    <source>
        <dbReference type="EMBL" id="SBS62027.1"/>
    </source>
</evidence>
<dbReference type="AlphaFoldDB" id="A0A1C3IL80"/>
<organism evidence="3 4">
    <name type="scientific">Vibrio atlanticus</name>
    <dbReference type="NCBI Taxonomy" id="693153"/>
    <lineage>
        <taxon>Bacteria</taxon>
        <taxon>Pseudomonadati</taxon>
        <taxon>Pseudomonadota</taxon>
        <taxon>Gammaproteobacteria</taxon>
        <taxon>Vibrionales</taxon>
        <taxon>Vibrionaceae</taxon>
        <taxon>Vibrio</taxon>
    </lineage>
</organism>
<feature type="transmembrane region" description="Helical" evidence="2">
    <location>
        <begin position="57"/>
        <end position="78"/>
    </location>
</feature>
<gene>
    <name evidence="3" type="ORF">VAT7223_00948</name>
</gene>
<protein>
    <submittedName>
        <fullName evidence="3">Uncharacterized protein</fullName>
    </submittedName>
</protein>
<evidence type="ECO:0000256" key="2">
    <source>
        <dbReference type="SAM" id="Phobius"/>
    </source>
</evidence>
<feature type="region of interest" description="Disordered" evidence="1">
    <location>
        <begin position="173"/>
        <end position="198"/>
    </location>
</feature>
<name>A0A1C3IL80_9VIBR</name>
<keyword evidence="2" id="KW-1133">Transmembrane helix</keyword>
<reference evidence="4" key="1">
    <citation type="submission" date="2016-06" db="EMBL/GenBank/DDBJ databases">
        <authorList>
            <person name="Rodrigo-Torres Lidia"/>
            <person name="Arahal R.David."/>
        </authorList>
    </citation>
    <scope>NUCLEOTIDE SEQUENCE [LARGE SCALE GENOMIC DNA]</scope>
    <source>
        <strain evidence="4">CECT 7223</strain>
    </source>
</reference>
<feature type="compositionally biased region" description="Polar residues" evidence="1">
    <location>
        <begin position="180"/>
        <end position="190"/>
    </location>
</feature>
<feature type="transmembrane region" description="Helical" evidence="2">
    <location>
        <begin position="31"/>
        <end position="51"/>
    </location>
</feature>
<evidence type="ECO:0000313" key="4">
    <source>
        <dbReference type="Proteomes" id="UP000092876"/>
    </source>
</evidence>
<keyword evidence="2" id="KW-0812">Transmembrane</keyword>
<sequence length="198" mass="21280">MSDISEAKEVAYYSESLSAWYTTKLEKDKHLLSLSSAAIALLVTLATTVGIHDIKAGVAYCIALVAFLTCIVCVLVVLDKNAEYLKSIVTQSKKVKNQSTKLECLDKISSGAFVIGVVFTLLVGLFSALDSYEVKGNVMTDKNKNTEQTTSNKIENTSNLKINSLAGAHEMAPSAALDELTSTDSTQSESAKLEEEGE</sequence>
<dbReference type="GeneID" id="94235025"/>